<organism evidence="11 12">
    <name type="scientific">Candidatus Fimimorpha faecalis</name>
    <dbReference type="NCBI Taxonomy" id="2840824"/>
    <lineage>
        <taxon>Bacteria</taxon>
        <taxon>Bacillati</taxon>
        <taxon>Bacillota</taxon>
        <taxon>Clostridia</taxon>
        <taxon>Eubacteriales</taxon>
        <taxon>Candidatus Fimimorpha</taxon>
    </lineage>
</organism>
<dbReference type="Pfam" id="PF01061">
    <property type="entry name" value="ABC2_membrane"/>
    <property type="match status" value="1"/>
</dbReference>
<accession>A0A9D1JEA6</accession>
<comment type="caution">
    <text evidence="11">The sequence shown here is derived from an EMBL/GenBank/DDBJ whole genome shotgun (WGS) entry which is preliminary data.</text>
</comment>
<evidence type="ECO:0000256" key="8">
    <source>
        <dbReference type="ARBA" id="ARBA00023136"/>
    </source>
</evidence>
<feature type="transmembrane region" description="Helical" evidence="9">
    <location>
        <begin position="222"/>
        <end position="243"/>
    </location>
</feature>
<proteinExistence type="inferred from homology"/>
<dbReference type="PANTHER" id="PTHR30413">
    <property type="entry name" value="INNER MEMBRANE TRANSPORT PERMEASE"/>
    <property type="match status" value="1"/>
</dbReference>
<dbReference type="PANTHER" id="PTHR30413:SF8">
    <property type="entry name" value="TRANSPORT PERMEASE PROTEIN"/>
    <property type="match status" value="1"/>
</dbReference>
<keyword evidence="4 9" id="KW-1003">Cell membrane</keyword>
<name>A0A9D1JEA6_9FIRM</name>
<reference evidence="11" key="1">
    <citation type="submission" date="2020-10" db="EMBL/GenBank/DDBJ databases">
        <authorList>
            <person name="Gilroy R."/>
        </authorList>
    </citation>
    <scope>NUCLEOTIDE SEQUENCE</scope>
    <source>
        <strain evidence="11">ChiW13-3771</strain>
    </source>
</reference>
<keyword evidence="5" id="KW-0997">Cell inner membrane</keyword>
<protein>
    <recommendedName>
        <fullName evidence="9">Transport permease protein</fullName>
    </recommendedName>
</protein>
<evidence type="ECO:0000256" key="9">
    <source>
        <dbReference type="RuleBase" id="RU361157"/>
    </source>
</evidence>
<evidence type="ECO:0000256" key="4">
    <source>
        <dbReference type="ARBA" id="ARBA00022475"/>
    </source>
</evidence>
<feature type="transmembrane region" description="Helical" evidence="9">
    <location>
        <begin position="99"/>
        <end position="123"/>
    </location>
</feature>
<reference evidence="11" key="2">
    <citation type="journal article" date="2021" name="PeerJ">
        <title>Extensive microbial diversity within the chicken gut microbiome revealed by metagenomics and culture.</title>
        <authorList>
            <person name="Gilroy R."/>
            <person name="Ravi A."/>
            <person name="Getino M."/>
            <person name="Pursley I."/>
            <person name="Horton D.L."/>
            <person name="Alikhan N.F."/>
            <person name="Baker D."/>
            <person name="Gharbi K."/>
            <person name="Hall N."/>
            <person name="Watson M."/>
            <person name="Adriaenssens E.M."/>
            <person name="Foster-Nyarko E."/>
            <person name="Jarju S."/>
            <person name="Secka A."/>
            <person name="Antonio M."/>
            <person name="Oren A."/>
            <person name="Chaudhuri R.R."/>
            <person name="La Ragione R."/>
            <person name="Hildebrand F."/>
            <person name="Pallen M.J."/>
        </authorList>
    </citation>
    <scope>NUCLEOTIDE SEQUENCE</scope>
    <source>
        <strain evidence="11">ChiW13-3771</strain>
    </source>
</reference>
<dbReference type="PROSITE" id="PS51012">
    <property type="entry name" value="ABC_TM2"/>
    <property type="match status" value="1"/>
</dbReference>
<dbReference type="InterPro" id="IPR047817">
    <property type="entry name" value="ABC2_TM_bact-type"/>
</dbReference>
<feature type="transmembrane region" description="Helical" evidence="9">
    <location>
        <begin position="129"/>
        <end position="153"/>
    </location>
</feature>
<dbReference type="Proteomes" id="UP000824201">
    <property type="component" value="Unassembled WGS sequence"/>
</dbReference>
<dbReference type="AlphaFoldDB" id="A0A9D1JEA6"/>
<feature type="transmembrane region" description="Helical" evidence="9">
    <location>
        <begin position="165"/>
        <end position="184"/>
    </location>
</feature>
<keyword evidence="3 9" id="KW-0813">Transport</keyword>
<feature type="domain" description="ABC transmembrane type-2" evidence="10">
    <location>
        <begin position="18"/>
        <end position="246"/>
    </location>
</feature>
<evidence type="ECO:0000256" key="7">
    <source>
        <dbReference type="ARBA" id="ARBA00022989"/>
    </source>
</evidence>
<comment type="subcellular location">
    <subcellularLocation>
        <location evidence="1">Cell inner membrane</location>
        <topology evidence="1">Multi-pass membrane protein</topology>
    </subcellularLocation>
    <subcellularLocation>
        <location evidence="9">Cell membrane</location>
        <topology evidence="9">Multi-pass membrane protein</topology>
    </subcellularLocation>
</comment>
<gene>
    <name evidence="11" type="ORF">IAC96_13870</name>
</gene>
<evidence type="ECO:0000313" key="12">
    <source>
        <dbReference type="Proteomes" id="UP000824201"/>
    </source>
</evidence>
<keyword evidence="8 9" id="KW-0472">Membrane</keyword>
<evidence type="ECO:0000256" key="3">
    <source>
        <dbReference type="ARBA" id="ARBA00022448"/>
    </source>
</evidence>
<dbReference type="EMBL" id="DVHN01000195">
    <property type="protein sequence ID" value="HIR90028.1"/>
    <property type="molecule type" value="Genomic_DNA"/>
</dbReference>
<evidence type="ECO:0000256" key="5">
    <source>
        <dbReference type="ARBA" id="ARBA00022519"/>
    </source>
</evidence>
<feature type="transmembrane region" description="Helical" evidence="9">
    <location>
        <begin position="49"/>
        <end position="66"/>
    </location>
</feature>
<sequence>MEQLIQRDFKIKYKRSVLGIFWSFLNPLLMMLVQYVVFTNLFDLRGMGVVHYPIYLLSGIVTWNGFSDCTNQAMRAITGNASLITKVYVPKYIYPVTKVLSASINTILSMVPLLLVTIIYGLFNDLYLTPALLLLPIFLILLIVFIIGVSFLLSSLMVFFHDVEFLWGVISTMWMYATPIIYGIKILETKQMWLAKAMQFNPMYHYVEFIRSIIIYGTSPDLMEYVICAAFSFGSLLIGIIVFKKTQDKFILYI</sequence>
<dbReference type="GO" id="GO:0140359">
    <property type="term" value="F:ABC-type transporter activity"/>
    <property type="evidence" value="ECO:0007669"/>
    <property type="project" value="InterPro"/>
</dbReference>
<comment type="similarity">
    <text evidence="2 9">Belongs to the ABC-2 integral membrane protein family.</text>
</comment>
<evidence type="ECO:0000256" key="2">
    <source>
        <dbReference type="ARBA" id="ARBA00007783"/>
    </source>
</evidence>
<feature type="transmembrane region" description="Helical" evidence="9">
    <location>
        <begin position="16"/>
        <end position="37"/>
    </location>
</feature>
<evidence type="ECO:0000256" key="1">
    <source>
        <dbReference type="ARBA" id="ARBA00004429"/>
    </source>
</evidence>
<keyword evidence="7 9" id="KW-1133">Transmembrane helix</keyword>
<evidence type="ECO:0000256" key="6">
    <source>
        <dbReference type="ARBA" id="ARBA00022692"/>
    </source>
</evidence>
<dbReference type="InterPro" id="IPR013525">
    <property type="entry name" value="ABC2_TM"/>
</dbReference>
<evidence type="ECO:0000259" key="10">
    <source>
        <dbReference type="PROSITE" id="PS51012"/>
    </source>
</evidence>
<keyword evidence="6 9" id="KW-0812">Transmembrane</keyword>
<dbReference type="GO" id="GO:0015920">
    <property type="term" value="P:lipopolysaccharide transport"/>
    <property type="evidence" value="ECO:0007669"/>
    <property type="project" value="TreeGrafter"/>
</dbReference>
<dbReference type="GO" id="GO:0005886">
    <property type="term" value="C:plasma membrane"/>
    <property type="evidence" value="ECO:0007669"/>
    <property type="project" value="UniProtKB-SubCell"/>
</dbReference>
<evidence type="ECO:0000313" key="11">
    <source>
        <dbReference type="EMBL" id="HIR90028.1"/>
    </source>
</evidence>